<feature type="transmembrane region" description="Helical" evidence="1">
    <location>
        <begin position="173"/>
        <end position="194"/>
    </location>
</feature>
<sequence>MPGLKNNIFNFLEKGRWRAVLDNTVLLSLLRNAIELVGFSVLFLMLDQPRFSWKKTILGYSLYTLVYLVVSTAWVIIDIYSFGKFITLSIFVGALIIFPLFSANNPFQVFYNLSLQIFILIMQIVVSIGAALAFFGGNPWADVVLRIIYLGIVVFCYFRWLRKPFQEISDIGVKNWLPMSIISVLGNLFVIYYWTRPDFLMYRGFHEQMIFICIWSLLFVTHLIMIQSLTRMKHEIMAKGEREMAAITTRLLTRQLELLDESVQEARRIRHDVRHHDMVIAEYVEKGEFDALLRYLGQYEKEAQRHAAVILCDNLAANNILSAYIRKAKQQDIEVRLDVALDQEIAVSDQDLVVMLANIMENAIRGCIHSGKENPFIALHIGRKASKLVIYACNTAGEDVLFENGLPRAKDGEGIGVSSILHSAAGYGGEHHFELKDGVFSCQLLLNLEA</sequence>
<evidence type="ECO:0000313" key="4">
    <source>
        <dbReference type="Proteomes" id="UP000199652"/>
    </source>
</evidence>
<gene>
    <name evidence="3" type="ORF">SAMN04488579_11512</name>
</gene>
<feature type="transmembrane region" description="Helical" evidence="1">
    <location>
        <begin position="25"/>
        <end position="45"/>
    </location>
</feature>
<keyword evidence="1" id="KW-1133">Transmembrane helix</keyword>
<dbReference type="CDD" id="cd16935">
    <property type="entry name" value="HATPase_AgrC-ComD-like"/>
    <property type="match status" value="1"/>
</dbReference>
<feature type="domain" description="Sensor histidine kinase NatK-like C-terminal" evidence="2">
    <location>
        <begin position="350"/>
        <end position="446"/>
    </location>
</feature>
<protein>
    <submittedName>
        <fullName evidence="3">GHKL domain-containing protein</fullName>
    </submittedName>
</protein>
<organism evidence="3 4">
    <name type="scientific">Eubacterium barkeri</name>
    <name type="common">Clostridium barkeri</name>
    <dbReference type="NCBI Taxonomy" id="1528"/>
    <lineage>
        <taxon>Bacteria</taxon>
        <taxon>Bacillati</taxon>
        <taxon>Bacillota</taxon>
        <taxon>Clostridia</taxon>
        <taxon>Eubacteriales</taxon>
        <taxon>Eubacteriaceae</taxon>
        <taxon>Eubacterium</taxon>
    </lineage>
</organism>
<dbReference type="EMBL" id="FNOU01000015">
    <property type="protein sequence ID" value="SDY06261.1"/>
    <property type="molecule type" value="Genomic_DNA"/>
</dbReference>
<dbReference type="STRING" id="1528.SAMN04488579_11512"/>
<feature type="transmembrane region" description="Helical" evidence="1">
    <location>
        <begin position="57"/>
        <end position="76"/>
    </location>
</feature>
<evidence type="ECO:0000313" key="3">
    <source>
        <dbReference type="EMBL" id="SDY06261.1"/>
    </source>
</evidence>
<name>A0A1H3GSL2_EUBBA</name>
<dbReference type="SUPFAM" id="SSF55874">
    <property type="entry name" value="ATPase domain of HSP90 chaperone/DNA topoisomerase II/histidine kinase"/>
    <property type="match status" value="1"/>
</dbReference>
<dbReference type="Proteomes" id="UP000199652">
    <property type="component" value="Unassembled WGS sequence"/>
</dbReference>
<feature type="transmembrane region" description="Helical" evidence="1">
    <location>
        <begin position="82"/>
        <end position="101"/>
    </location>
</feature>
<dbReference type="Gene3D" id="3.30.565.10">
    <property type="entry name" value="Histidine kinase-like ATPase, C-terminal domain"/>
    <property type="match status" value="1"/>
</dbReference>
<evidence type="ECO:0000256" key="1">
    <source>
        <dbReference type="SAM" id="Phobius"/>
    </source>
</evidence>
<feature type="transmembrane region" description="Helical" evidence="1">
    <location>
        <begin position="113"/>
        <end position="137"/>
    </location>
</feature>
<dbReference type="InterPro" id="IPR036890">
    <property type="entry name" value="HATPase_C_sf"/>
</dbReference>
<feature type="transmembrane region" description="Helical" evidence="1">
    <location>
        <begin position="209"/>
        <end position="229"/>
    </location>
</feature>
<reference evidence="4" key="1">
    <citation type="submission" date="2016-10" db="EMBL/GenBank/DDBJ databases">
        <authorList>
            <person name="Varghese N."/>
            <person name="Submissions S."/>
        </authorList>
    </citation>
    <scope>NUCLEOTIDE SEQUENCE [LARGE SCALE GENOMIC DNA]</scope>
    <source>
        <strain evidence="4">VPI 5359</strain>
    </source>
</reference>
<keyword evidence="1" id="KW-0812">Transmembrane</keyword>
<keyword evidence="1" id="KW-0472">Membrane</keyword>
<dbReference type="InterPro" id="IPR032834">
    <property type="entry name" value="NatK-like_C"/>
</dbReference>
<keyword evidence="4" id="KW-1185">Reference proteome</keyword>
<dbReference type="Pfam" id="PF14501">
    <property type="entry name" value="HATPase_c_5"/>
    <property type="match status" value="1"/>
</dbReference>
<dbReference type="OrthoDB" id="9773869at2"/>
<proteinExistence type="predicted"/>
<evidence type="ECO:0000259" key="2">
    <source>
        <dbReference type="Pfam" id="PF14501"/>
    </source>
</evidence>
<feature type="transmembrane region" description="Helical" evidence="1">
    <location>
        <begin position="143"/>
        <end position="161"/>
    </location>
</feature>
<dbReference type="AlphaFoldDB" id="A0A1H3GSL2"/>
<accession>A0A1H3GSL2</accession>